<evidence type="ECO:0000313" key="4">
    <source>
        <dbReference type="EMBL" id="GIJ48014.1"/>
    </source>
</evidence>
<keyword evidence="2" id="KW-0624">Polysaccharide degradation</keyword>
<reference evidence="4" key="1">
    <citation type="submission" date="2021-01" db="EMBL/GenBank/DDBJ databases">
        <title>Whole genome shotgun sequence of Virgisporangium aliadipatigenens NBRC 105644.</title>
        <authorList>
            <person name="Komaki H."/>
            <person name="Tamura T."/>
        </authorList>
    </citation>
    <scope>NUCLEOTIDE SEQUENCE</scope>
    <source>
        <strain evidence="4">NBRC 105644</strain>
    </source>
</reference>
<keyword evidence="1" id="KW-0378">Hydrolase</keyword>
<evidence type="ECO:0000256" key="1">
    <source>
        <dbReference type="ARBA" id="ARBA00023295"/>
    </source>
</evidence>
<dbReference type="AlphaFoldDB" id="A0A8J3YM36"/>
<organism evidence="4 5">
    <name type="scientific">Virgisporangium aliadipatigenens</name>
    <dbReference type="NCBI Taxonomy" id="741659"/>
    <lineage>
        <taxon>Bacteria</taxon>
        <taxon>Bacillati</taxon>
        <taxon>Actinomycetota</taxon>
        <taxon>Actinomycetes</taxon>
        <taxon>Micromonosporales</taxon>
        <taxon>Micromonosporaceae</taxon>
        <taxon>Virgisporangium</taxon>
    </lineage>
</organism>
<dbReference type="SUPFAM" id="SSF49265">
    <property type="entry name" value="Fibronectin type III"/>
    <property type="match status" value="1"/>
</dbReference>
<dbReference type="InterPro" id="IPR013783">
    <property type="entry name" value="Ig-like_fold"/>
</dbReference>
<name>A0A8J3YM36_9ACTN</name>
<evidence type="ECO:0000313" key="5">
    <source>
        <dbReference type="Proteomes" id="UP000619260"/>
    </source>
</evidence>
<dbReference type="CDD" id="cd00063">
    <property type="entry name" value="FN3"/>
    <property type="match status" value="1"/>
</dbReference>
<evidence type="ECO:0000256" key="2">
    <source>
        <dbReference type="ARBA" id="ARBA00023326"/>
    </source>
</evidence>
<protein>
    <recommendedName>
        <fullName evidence="3">Fibronectin type-III domain-containing protein</fullName>
    </recommendedName>
</protein>
<proteinExistence type="predicted"/>
<dbReference type="Gene3D" id="2.60.40.10">
    <property type="entry name" value="Immunoglobulins"/>
    <property type="match status" value="2"/>
</dbReference>
<dbReference type="InterPro" id="IPR003961">
    <property type="entry name" value="FN3_dom"/>
</dbReference>
<dbReference type="RefSeq" id="WP_203901503.1">
    <property type="nucleotide sequence ID" value="NZ_BOPF01000018.1"/>
</dbReference>
<evidence type="ECO:0000259" key="3">
    <source>
        <dbReference type="PROSITE" id="PS50853"/>
    </source>
</evidence>
<accession>A0A8J3YM36</accession>
<dbReference type="SMART" id="SM00060">
    <property type="entry name" value="FN3"/>
    <property type="match status" value="2"/>
</dbReference>
<sequence>MNWKKAAKPLIGVGVGGAVLVWGAGVALAGPGAPTALTITRNPEDGASVTVSWAPVEGATRYNVKVVDDAAEKVSVVSGDTTSFAISNIDGCKRLKVSVSSRDDSGKGASSKTEWIDTAAPGLVTNLKATRSADGNQVTMTWDPPANTGAAEIYEYQTYGNNYLQRVPGTARSITYSVAHLQNKDFSGSVTALNHYGSCKWAPVENKVSGKTLQSFKVTRDPGDPRKVLLSWGKPGKALSRYSVRAYFDKATSAWTYIPAEATSFTYTIPAELPAEKAVEITFVPNFADGTNGTWETWKLPSLDEGTIKPKVVVEHQWSRLFTRLDIAAGDYAAYPSVFMRAVTAEGYRNEEWMVPGSKTLAMHDLPKGVYTVTVGGANELGEEEWSRQTVAIGGDEVFTMGAFNAYADEVKWKDGSSTYVEMTTQPVGSQDLTVGFTPTADFAVALRANPTPSYADRFNGLVLRSEANHVETVNGQQIAARGFSLVKVFENNECGKQLAGAFAPAGVTATSRIVVSVVGNTLTATADGKVVLAVSDLAAANRANCGGSMPTGDRFGFRSNWDQPIDDYTNVTFRTGA</sequence>
<dbReference type="PROSITE" id="PS50853">
    <property type="entry name" value="FN3"/>
    <property type="match status" value="1"/>
</dbReference>
<keyword evidence="2" id="KW-0119">Carbohydrate metabolism</keyword>
<dbReference type="GO" id="GO:0016798">
    <property type="term" value="F:hydrolase activity, acting on glycosyl bonds"/>
    <property type="evidence" value="ECO:0007669"/>
    <property type="project" value="UniProtKB-KW"/>
</dbReference>
<keyword evidence="1" id="KW-0326">Glycosidase</keyword>
<dbReference type="Proteomes" id="UP000619260">
    <property type="component" value="Unassembled WGS sequence"/>
</dbReference>
<dbReference type="GO" id="GO:0000272">
    <property type="term" value="P:polysaccharide catabolic process"/>
    <property type="evidence" value="ECO:0007669"/>
    <property type="project" value="UniProtKB-KW"/>
</dbReference>
<feature type="domain" description="Fibronectin type-III" evidence="3">
    <location>
        <begin position="33"/>
        <end position="121"/>
    </location>
</feature>
<dbReference type="InterPro" id="IPR036116">
    <property type="entry name" value="FN3_sf"/>
</dbReference>
<dbReference type="EMBL" id="BOPF01000018">
    <property type="protein sequence ID" value="GIJ48014.1"/>
    <property type="molecule type" value="Genomic_DNA"/>
</dbReference>
<gene>
    <name evidence="4" type="ORF">Val02_49000</name>
</gene>
<keyword evidence="5" id="KW-1185">Reference proteome</keyword>
<comment type="caution">
    <text evidence="4">The sequence shown here is derived from an EMBL/GenBank/DDBJ whole genome shotgun (WGS) entry which is preliminary data.</text>
</comment>